<sequence>LLGPMEVYYVLVILYILGFSVLQYTFNISERDEFFENNYQALVYLFSYSMFVFFLIIKAAVTYSVYEYYVALFIMFQKLIVITIVMFQKNILGHNLQLAMVIAICALNYLEFAYLVLNLLA</sequence>
<protein>
    <submittedName>
        <fullName evidence="2">Uncharacterized protein</fullName>
    </submittedName>
</protein>
<dbReference type="AlphaFoldDB" id="A0A1B6ITK8"/>
<feature type="transmembrane region" description="Helical" evidence="1">
    <location>
        <begin position="68"/>
        <end position="87"/>
    </location>
</feature>
<feature type="transmembrane region" description="Helical" evidence="1">
    <location>
        <begin position="7"/>
        <end position="26"/>
    </location>
</feature>
<gene>
    <name evidence="2" type="ORF">g.56363</name>
</gene>
<evidence type="ECO:0000256" key="1">
    <source>
        <dbReference type="SAM" id="Phobius"/>
    </source>
</evidence>
<evidence type="ECO:0000313" key="2">
    <source>
        <dbReference type="EMBL" id="JAS90200.1"/>
    </source>
</evidence>
<reference evidence="2" key="1">
    <citation type="submission" date="2015-11" db="EMBL/GenBank/DDBJ databases">
        <title>De novo transcriptome assembly of four potential Pierce s Disease insect vectors from Arizona vineyards.</title>
        <authorList>
            <person name="Tassone E.E."/>
        </authorList>
    </citation>
    <scope>NUCLEOTIDE SEQUENCE</scope>
</reference>
<accession>A0A1B6ITK8</accession>
<feature type="non-terminal residue" evidence="2">
    <location>
        <position position="1"/>
    </location>
</feature>
<feature type="transmembrane region" description="Helical" evidence="1">
    <location>
        <begin position="99"/>
        <end position="120"/>
    </location>
</feature>
<organism evidence="2">
    <name type="scientific">Homalodisca liturata</name>
    <dbReference type="NCBI Taxonomy" id="320908"/>
    <lineage>
        <taxon>Eukaryota</taxon>
        <taxon>Metazoa</taxon>
        <taxon>Ecdysozoa</taxon>
        <taxon>Arthropoda</taxon>
        <taxon>Hexapoda</taxon>
        <taxon>Insecta</taxon>
        <taxon>Pterygota</taxon>
        <taxon>Neoptera</taxon>
        <taxon>Paraneoptera</taxon>
        <taxon>Hemiptera</taxon>
        <taxon>Auchenorrhyncha</taxon>
        <taxon>Membracoidea</taxon>
        <taxon>Cicadellidae</taxon>
        <taxon>Cicadellinae</taxon>
        <taxon>Proconiini</taxon>
        <taxon>Homalodisca</taxon>
    </lineage>
</organism>
<proteinExistence type="predicted"/>
<keyword evidence="1" id="KW-0812">Transmembrane</keyword>
<keyword evidence="1" id="KW-0472">Membrane</keyword>
<feature type="transmembrane region" description="Helical" evidence="1">
    <location>
        <begin position="41"/>
        <end position="61"/>
    </location>
</feature>
<name>A0A1B6ITK8_9HEMI</name>
<feature type="non-terminal residue" evidence="2">
    <location>
        <position position="121"/>
    </location>
</feature>
<dbReference type="EMBL" id="GECU01017506">
    <property type="protein sequence ID" value="JAS90200.1"/>
    <property type="molecule type" value="Transcribed_RNA"/>
</dbReference>
<keyword evidence="1" id="KW-1133">Transmembrane helix</keyword>